<dbReference type="Proteomes" id="UP000646365">
    <property type="component" value="Unassembled WGS sequence"/>
</dbReference>
<proteinExistence type="predicted"/>
<gene>
    <name evidence="1" type="ORF">GCM10011611_45650</name>
</gene>
<name>A0A8J2YXQ3_9PROT</name>
<keyword evidence="2" id="KW-1185">Reference proteome</keyword>
<organism evidence="1 2">
    <name type="scientific">Aliidongia dinghuensis</name>
    <dbReference type="NCBI Taxonomy" id="1867774"/>
    <lineage>
        <taxon>Bacteria</taxon>
        <taxon>Pseudomonadati</taxon>
        <taxon>Pseudomonadota</taxon>
        <taxon>Alphaproteobacteria</taxon>
        <taxon>Rhodospirillales</taxon>
        <taxon>Dongiaceae</taxon>
        <taxon>Aliidongia</taxon>
    </lineage>
</organism>
<accession>A0A8J2YXQ3</accession>
<evidence type="ECO:0000313" key="1">
    <source>
        <dbReference type="EMBL" id="GGF34306.1"/>
    </source>
</evidence>
<reference evidence="1" key="1">
    <citation type="journal article" date="2014" name="Int. J. Syst. Evol. Microbiol.">
        <title>Complete genome sequence of Corynebacterium casei LMG S-19264T (=DSM 44701T), isolated from a smear-ripened cheese.</title>
        <authorList>
            <consortium name="US DOE Joint Genome Institute (JGI-PGF)"/>
            <person name="Walter F."/>
            <person name="Albersmeier A."/>
            <person name="Kalinowski J."/>
            <person name="Ruckert C."/>
        </authorList>
    </citation>
    <scope>NUCLEOTIDE SEQUENCE</scope>
    <source>
        <strain evidence="1">CGMCC 1.15725</strain>
    </source>
</reference>
<evidence type="ECO:0000313" key="2">
    <source>
        <dbReference type="Proteomes" id="UP000646365"/>
    </source>
</evidence>
<dbReference type="AlphaFoldDB" id="A0A8J2YXQ3"/>
<sequence>MVPGLMIEHAKDCRCLRCGIWREGTRRIEAGELDPWAFPATLTAIVAEIVGGHPDIEERARRAEWFCNQLLGLVEQHAPKERAQTIDDTTSHAVILPFRTNRRR</sequence>
<comment type="caution">
    <text evidence="1">The sequence shown here is derived from an EMBL/GenBank/DDBJ whole genome shotgun (WGS) entry which is preliminary data.</text>
</comment>
<reference evidence="1" key="2">
    <citation type="submission" date="2020-09" db="EMBL/GenBank/DDBJ databases">
        <authorList>
            <person name="Sun Q."/>
            <person name="Zhou Y."/>
        </authorList>
    </citation>
    <scope>NUCLEOTIDE SEQUENCE</scope>
    <source>
        <strain evidence="1">CGMCC 1.15725</strain>
    </source>
</reference>
<protein>
    <submittedName>
        <fullName evidence="1">Uncharacterized protein</fullName>
    </submittedName>
</protein>
<dbReference type="EMBL" id="BMJQ01000013">
    <property type="protein sequence ID" value="GGF34306.1"/>
    <property type="molecule type" value="Genomic_DNA"/>
</dbReference>